<keyword evidence="8" id="KW-1185">Reference proteome</keyword>
<sequence length="555" mass="60419">MGKSKNNGTNFLVQGSILAVASIISRIIGLVYRIPLNNILGDVGISYYACAFDVYNVILIISSYSLPQAVSKTVSAKAAKGRYRSVYQVLKGALLFALVSGFVASLVVFFGAEFFTGTLLKTPYSVFALKILGPALVVVAVLGVLRGFFQGLGTMMPSAISQIIEQIVNAIISVWAAYVLYRYGTKIGAVLGDTEHYGPAYGAAGGTLGTNLGSVAALIFVLFVFFAYMHVFKRRMRREKGVKVEPFAYTMKILIITIVPVLLSTTVYNISSIIDQSIFKNVALLQGYSENKIDVWWGVFSGKYKLLINVPISIASAMAASCVPTLTMSFAQKDMKKVREQINSAMRFIMVISFPCAIGLAVLGEPICRLLFPGTAQTAPMAGTMMWVGAMAVVFYAMSTLSNGLLQGIDRLKIPVINAAVSLVAHVIVLIILMLFFRMNIYAVIIANMFFAFLMCIMNALAIRKYSGYHQEIHKTFIVPGISSVIMGIITYIVYHGSYAVLKINAVSAMLAILAAVIVYAVVLLLLHGLTEEEIKKFPKGTLIVRVAKKIHLLK</sequence>
<dbReference type="OrthoDB" id="9775950at2"/>
<evidence type="ECO:0000313" key="7">
    <source>
        <dbReference type="EMBL" id="CRL38048.1"/>
    </source>
</evidence>
<keyword evidence="3 6" id="KW-0812">Transmembrane</keyword>
<evidence type="ECO:0000313" key="8">
    <source>
        <dbReference type="Proteomes" id="UP000049979"/>
    </source>
</evidence>
<protein>
    <submittedName>
        <fullName evidence="7">Stage V sporulation protein B</fullName>
    </submittedName>
</protein>
<evidence type="ECO:0000256" key="1">
    <source>
        <dbReference type="ARBA" id="ARBA00004651"/>
    </source>
</evidence>
<dbReference type="EMBL" id="CVRR01000019">
    <property type="protein sequence ID" value="CRL38048.1"/>
    <property type="molecule type" value="Genomic_DNA"/>
</dbReference>
<dbReference type="AlphaFoldDB" id="A0A0M6WPD9"/>
<dbReference type="InterPro" id="IPR050833">
    <property type="entry name" value="Poly_Biosynth_Transport"/>
</dbReference>
<feature type="transmembrane region" description="Helical" evidence="6">
    <location>
        <begin position="166"/>
        <end position="184"/>
    </location>
</feature>
<proteinExistence type="predicted"/>
<dbReference type="GO" id="GO:0005886">
    <property type="term" value="C:plasma membrane"/>
    <property type="evidence" value="ECO:0007669"/>
    <property type="project" value="UniProtKB-SubCell"/>
</dbReference>
<feature type="transmembrane region" description="Helical" evidence="6">
    <location>
        <begin position="348"/>
        <end position="372"/>
    </location>
</feature>
<dbReference type="RefSeq" id="WP_055067819.1">
    <property type="nucleotide sequence ID" value="NZ_CP173697.1"/>
</dbReference>
<feature type="transmembrane region" description="Helical" evidence="6">
    <location>
        <begin position="416"/>
        <end position="436"/>
    </location>
</feature>
<dbReference type="Pfam" id="PF01943">
    <property type="entry name" value="Polysacc_synt"/>
    <property type="match status" value="1"/>
</dbReference>
<dbReference type="STRING" id="301302.ERS852420_00617"/>
<feature type="transmembrane region" description="Helical" evidence="6">
    <location>
        <begin position="306"/>
        <end position="327"/>
    </location>
</feature>
<feature type="transmembrane region" description="Helical" evidence="6">
    <location>
        <begin position="384"/>
        <end position="404"/>
    </location>
</feature>
<feature type="transmembrane region" description="Helical" evidence="6">
    <location>
        <begin position="45"/>
        <end position="66"/>
    </location>
</feature>
<dbReference type="InterPro" id="IPR002797">
    <property type="entry name" value="Polysacc_synth"/>
</dbReference>
<dbReference type="Proteomes" id="UP000049979">
    <property type="component" value="Unassembled WGS sequence"/>
</dbReference>
<keyword evidence="4 6" id="KW-1133">Transmembrane helix</keyword>
<gene>
    <name evidence="7" type="ORF">M72_05631</name>
</gene>
<evidence type="ECO:0000256" key="5">
    <source>
        <dbReference type="ARBA" id="ARBA00023136"/>
    </source>
</evidence>
<keyword evidence="2" id="KW-1003">Cell membrane</keyword>
<feature type="transmembrane region" description="Helical" evidence="6">
    <location>
        <begin position="212"/>
        <end position="232"/>
    </location>
</feature>
<organism evidence="7 8">
    <name type="scientific">Roseburia faecis</name>
    <dbReference type="NCBI Taxonomy" id="301302"/>
    <lineage>
        <taxon>Bacteria</taxon>
        <taxon>Bacillati</taxon>
        <taxon>Bacillota</taxon>
        <taxon>Clostridia</taxon>
        <taxon>Lachnospirales</taxon>
        <taxon>Lachnospiraceae</taxon>
        <taxon>Roseburia</taxon>
    </lineage>
</organism>
<feature type="transmembrane region" description="Helical" evidence="6">
    <location>
        <begin position="442"/>
        <end position="464"/>
    </location>
</feature>
<feature type="transmembrane region" description="Helical" evidence="6">
    <location>
        <begin position="87"/>
        <end position="112"/>
    </location>
</feature>
<accession>A0A0M6WPD9</accession>
<feature type="transmembrane region" description="Helical" evidence="6">
    <location>
        <begin position="507"/>
        <end position="527"/>
    </location>
</feature>
<dbReference type="CDD" id="cd13124">
    <property type="entry name" value="MATE_SpoVB_like"/>
    <property type="match status" value="1"/>
</dbReference>
<feature type="transmembrane region" description="Helical" evidence="6">
    <location>
        <begin position="476"/>
        <end position="495"/>
    </location>
</feature>
<dbReference type="InterPro" id="IPR024923">
    <property type="entry name" value="PG_synth_SpoVB"/>
</dbReference>
<evidence type="ECO:0000256" key="6">
    <source>
        <dbReference type="SAM" id="Phobius"/>
    </source>
</evidence>
<evidence type="ECO:0000256" key="4">
    <source>
        <dbReference type="ARBA" id="ARBA00022989"/>
    </source>
</evidence>
<feature type="transmembrane region" description="Helical" evidence="6">
    <location>
        <begin position="253"/>
        <end position="274"/>
    </location>
</feature>
<name>A0A0M6WPD9_9FIRM</name>
<dbReference type="PIRSF" id="PIRSF038958">
    <property type="entry name" value="PG_synth_SpoVB"/>
    <property type="match status" value="1"/>
</dbReference>
<dbReference type="PANTHER" id="PTHR30250">
    <property type="entry name" value="PST FAMILY PREDICTED COLANIC ACID TRANSPORTER"/>
    <property type="match status" value="1"/>
</dbReference>
<feature type="transmembrane region" description="Helical" evidence="6">
    <location>
        <begin position="124"/>
        <end position="145"/>
    </location>
</feature>
<dbReference type="PANTHER" id="PTHR30250:SF21">
    <property type="entry name" value="LIPID II FLIPPASE MURJ"/>
    <property type="match status" value="1"/>
</dbReference>
<comment type="subcellular location">
    <subcellularLocation>
        <location evidence="1">Cell membrane</location>
        <topology evidence="1">Multi-pass membrane protein</topology>
    </subcellularLocation>
</comment>
<evidence type="ECO:0000256" key="3">
    <source>
        <dbReference type="ARBA" id="ARBA00022692"/>
    </source>
</evidence>
<feature type="transmembrane region" description="Helical" evidence="6">
    <location>
        <begin position="12"/>
        <end position="33"/>
    </location>
</feature>
<evidence type="ECO:0000256" key="2">
    <source>
        <dbReference type="ARBA" id="ARBA00022475"/>
    </source>
</evidence>
<keyword evidence="5 6" id="KW-0472">Membrane</keyword>
<reference evidence="8" key="1">
    <citation type="submission" date="2015-05" db="EMBL/GenBank/DDBJ databases">
        <authorList>
            <consortium name="Pathogen Informatics"/>
        </authorList>
    </citation>
    <scope>NUCLEOTIDE SEQUENCE [LARGE SCALE GENOMIC DNA]</scope>
    <source>
        <strain evidence="8">M72</strain>
    </source>
</reference>